<reference evidence="1 2" key="1">
    <citation type="submission" date="2019-07" db="EMBL/GenBank/DDBJ databases">
        <authorList>
            <person name="Kim J."/>
        </authorList>
    </citation>
    <scope>NUCLEOTIDE SEQUENCE [LARGE SCALE GENOMIC DNA]</scope>
    <source>
        <strain evidence="2">dk17</strain>
    </source>
</reference>
<dbReference type="Proteomes" id="UP000320042">
    <property type="component" value="Unassembled WGS sequence"/>
</dbReference>
<dbReference type="EMBL" id="VOEJ01000001">
    <property type="protein sequence ID" value="TWR31312.1"/>
    <property type="molecule type" value="Genomic_DNA"/>
</dbReference>
<comment type="caution">
    <text evidence="1">The sequence shown here is derived from an EMBL/GenBank/DDBJ whole genome shotgun (WGS) entry which is preliminary data.</text>
</comment>
<proteinExistence type="predicted"/>
<keyword evidence="2" id="KW-1185">Reference proteome</keyword>
<protein>
    <submittedName>
        <fullName evidence="1">Uncharacterized protein</fullName>
    </submittedName>
</protein>
<evidence type="ECO:0000313" key="1">
    <source>
        <dbReference type="EMBL" id="TWR31312.1"/>
    </source>
</evidence>
<evidence type="ECO:0000313" key="2">
    <source>
        <dbReference type="Proteomes" id="UP000320042"/>
    </source>
</evidence>
<organism evidence="1 2">
    <name type="scientific">Mucilaginibacter pallidiroseus</name>
    <dbReference type="NCBI Taxonomy" id="2599295"/>
    <lineage>
        <taxon>Bacteria</taxon>
        <taxon>Pseudomonadati</taxon>
        <taxon>Bacteroidota</taxon>
        <taxon>Sphingobacteriia</taxon>
        <taxon>Sphingobacteriales</taxon>
        <taxon>Sphingobacteriaceae</taxon>
        <taxon>Mucilaginibacter</taxon>
    </lineage>
</organism>
<accession>A0A563UIW1</accession>
<dbReference type="OrthoDB" id="799349at2"/>
<sequence length="130" mass="14679">MERDYLKEKVVKKKSAVKAAWMMVVFVLVFALLLAKYAFTGSLDPFTGLPDSDVAYSIAKEFIRPTTLSSNVTFSDSQYQFAKKSDSVYVIKSFYTDGEDVKNDFRITLKYDGGNAANKSNWTLVNLDQD</sequence>
<gene>
    <name evidence="1" type="ORF">FPZ43_02215</name>
</gene>
<dbReference type="AlphaFoldDB" id="A0A563UIW1"/>
<dbReference type="RefSeq" id="WP_146380210.1">
    <property type="nucleotide sequence ID" value="NZ_VOEJ01000001.1"/>
</dbReference>
<name>A0A563UIW1_9SPHI</name>